<evidence type="ECO:0008006" key="3">
    <source>
        <dbReference type="Google" id="ProtNLM"/>
    </source>
</evidence>
<reference evidence="1 2" key="1">
    <citation type="journal article" date="2010" name="Stand. Genomic Sci.">
        <title>Complete genome sequence of Spirochaeta smaragdinae type strain (SEBR 4228).</title>
        <authorList>
            <person name="Mavromatis K."/>
            <person name="Yasawong M."/>
            <person name="Chertkov O."/>
            <person name="Lapidus A."/>
            <person name="Lucas S."/>
            <person name="Nolan M."/>
            <person name="Del Rio T.G."/>
            <person name="Tice H."/>
            <person name="Cheng J.F."/>
            <person name="Pitluck S."/>
            <person name="Liolios K."/>
            <person name="Ivanova N."/>
            <person name="Tapia R."/>
            <person name="Han C."/>
            <person name="Bruce D."/>
            <person name="Goodwin L."/>
            <person name="Pati A."/>
            <person name="Chen A."/>
            <person name="Palaniappan K."/>
            <person name="Land M."/>
            <person name="Hauser L."/>
            <person name="Chang Y.J."/>
            <person name="Jeffries C.D."/>
            <person name="Detter J.C."/>
            <person name="Rohde M."/>
            <person name="Brambilla E."/>
            <person name="Spring S."/>
            <person name="Goker M."/>
            <person name="Sikorski J."/>
            <person name="Woyke T."/>
            <person name="Bristow J."/>
            <person name="Eisen J.A."/>
            <person name="Markowitz V."/>
            <person name="Hugenholtz P."/>
            <person name="Klenk H.P."/>
            <person name="Kyrpides N.C."/>
        </authorList>
    </citation>
    <scope>NUCLEOTIDE SEQUENCE [LARGE SCALE GENOMIC DNA]</scope>
    <source>
        <strain evidence="2">DSM 11293 / JCM 15392 / SEBR 4228</strain>
    </source>
</reference>
<dbReference type="EMBL" id="CP002116">
    <property type="protein sequence ID" value="ADK83366.1"/>
    <property type="molecule type" value="Genomic_DNA"/>
</dbReference>
<keyword evidence="2" id="KW-1185">Reference proteome</keyword>
<organism evidence="1 2">
    <name type="scientific">Sediminispirochaeta smaragdinae (strain DSM 11293 / JCM 15392 / SEBR 4228)</name>
    <name type="common">Spirochaeta smaragdinae</name>
    <dbReference type="NCBI Taxonomy" id="573413"/>
    <lineage>
        <taxon>Bacteria</taxon>
        <taxon>Pseudomonadati</taxon>
        <taxon>Spirochaetota</taxon>
        <taxon>Spirochaetia</taxon>
        <taxon>Spirochaetales</taxon>
        <taxon>Spirochaetaceae</taxon>
        <taxon>Sediminispirochaeta</taxon>
    </lineage>
</organism>
<dbReference type="KEGG" id="ssm:Spirs_4293"/>
<dbReference type="HOGENOM" id="CLU_1184456_0_0_12"/>
<name>E1RA47_SEDSS</name>
<dbReference type="STRING" id="573413.Spirs_4293"/>
<dbReference type="Proteomes" id="UP000002318">
    <property type="component" value="Chromosome"/>
</dbReference>
<accession>E1RA47</accession>
<gene>
    <name evidence="1" type="ordered locus">Spirs_4293</name>
</gene>
<sequence>MPNVSPNNQKVDDASHVYRGYRKQLLFVLYKILTEGKTNIFCPEGIEDFSVINNGEVKSIYQVKDYSDPIVISDLSSNKPNSFVKRVINYIKEYPEALVSLSYFGKLGPELQRISEKDENTIRTVALKISTKEKISIDNAEGFLHKVCFQQLSESELKRNSKEILSSSKLGLDTENSTDLLLWWLFRESLNSLCEIHTIMESRFTEDSIFVGAYKELITHYMLSPDLRTVFNKE</sequence>
<dbReference type="RefSeq" id="WP_013256822.1">
    <property type="nucleotide sequence ID" value="NC_014364.1"/>
</dbReference>
<evidence type="ECO:0000313" key="1">
    <source>
        <dbReference type="EMBL" id="ADK83366.1"/>
    </source>
</evidence>
<proteinExistence type="predicted"/>
<dbReference type="AlphaFoldDB" id="E1RA47"/>
<evidence type="ECO:0000313" key="2">
    <source>
        <dbReference type="Proteomes" id="UP000002318"/>
    </source>
</evidence>
<protein>
    <recommendedName>
        <fullName evidence="3">CD-NTase associated protein 4-like DNA endonuclease domain-containing protein</fullName>
    </recommendedName>
</protein>